<organism evidence="1 2">
    <name type="scientific">Chryseobacterium indicum</name>
    <dbReference type="NCBI Taxonomy" id="2766954"/>
    <lineage>
        <taxon>Bacteria</taxon>
        <taxon>Pseudomonadati</taxon>
        <taxon>Bacteroidota</taxon>
        <taxon>Flavobacteriia</taxon>
        <taxon>Flavobacteriales</taxon>
        <taxon>Weeksellaceae</taxon>
        <taxon>Chryseobacterium group</taxon>
        <taxon>Chryseobacterium</taxon>
    </lineage>
</organism>
<evidence type="ECO:0000313" key="1">
    <source>
        <dbReference type="EMBL" id="MCF2221061.1"/>
    </source>
</evidence>
<proteinExistence type="predicted"/>
<keyword evidence="2" id="KW-1185">Reference proteome</keyword>
<protein>
    <submittedName>
        <fullName evidence="1">Uncharacterized protein</fullName>
    </submittedName>
</protein>
<name>A0ABS9C913_9FLAO</name>
<dbReference type="Proteomes" id="UP001430374">
    <property type="component" value="Unassembled WGS sequence"/>
</dbReference>
<dbReference type="EMBL" id="JACSGT010000002">
    <property type="protein sequence ID" value="MCF2221061.1"/>
    <property type="molecule type" value="Genomic_DNA"/>
</dbReference>
<evidence type="ECO:0000313" key="2">
    <source>
        <dbReference type="Proteomes" id="UP001430374"/>
    </source>
</evidence>
<sequence length="204" mass="23833">MGTRNLTIVKYMGEVKVAQYGQWDGYPEAQGLTLLVFMDNPSYVEKLKKILPKVRFQNERDVQEIKDFLESIGSKEGWMTLDQAKLFKKRYPFLDRDIGGDILRMIINHKGDAEIVLANAYPFAADSLFCEWAYVIDLDKNTFEVYIGFNREGITPEDRFFDIYKKGSEYYPVKLLAAFPLNELPDDDEFITICRHKCKEIREK</sequence>
<comment type="caution">
    <text evidence="1">The sequence shown here is derived from an EMBL/GenBank/DDBJ whole genome shotgun (WGS) entry which is preliminary data.</text>
</comment>
<reference evidence="1" key="1">
    <citation type="submission" date="2021-08" db="EMBL/GenBank/DDBJ databases">
        <title>Complete genome sequence of Chryseobacterium sp strain PS-8.</title>
        <authorList>
            <person name="Das S.K."/>
        </authorList>
    </citation>
    <scope>NUCLEOTIDE SEQUENCE</scope>
    <source>
        <strain evidence="1">PS-8</strain>
    </source>
</reference>
<dbReference type="RefSeq" id="WP_235132407.1">
    <property type="nucleotide sequence ID" value="NZ_JACSGT010000002.1"/>
</dbReference>
<gene>
    <name evidence="1" type="ORF">H9Q08_17380</name>
</gene>
<accession>A0ABS9C913</accession>